<proteinExistence type="predicted"/>
<dbReference type="InterPro" id="IPR012338">
    <property type="entry name" value="Beta-lactam/transpept-like"/>
</dbReference>
<dbReference type="SUPFAM" id="SSF56601">
    <property type="entry name" value="beta-lactamase/transpeptidase-like"/>
    <property type="match status" value="1"/>
</dbReference>
<evidence type="ECO:0000313" key="2">
    <source>
        <dbReference type="EMBL" id="WNG47867.1"/>
    </source>
</evidence>
<dbReference type="InterPro" id="IPR006311">
    <property type="entry name" value="TAT_signal"/>
</dbReference>
<sequence>MQHHENDAAHARVGRRSVLMGAAALGASVVWGCTRSGKRDAVAEDGFSQEGLDRMRSIMAAHVERGELPGLVTLLSRGDEVHADAYGLLTFGGAAPMQRDTLFRIASLTKPVAGAATMMLVEDGKLRLDEPVDRLLPELANRKVLKRLDGPVDDTIPAHRPILVSDLLTLRMGMGAIFAPGDYPIIQAMIDQGVAVGPELPKAPSPDAWIRALGSLPLMHQPGEAWMYDTGITVLGVLLSRASGQALEDFFRERLFEPLGMKDTGFSVPADKLDRLSTCYQRNPVTGQFEVFDAAGQDSRFSHPPGFPSAAGGLVSTADDYLAFARMMLNKGEHGGRRLLSERSVELMTTDHITPQQKAVSPFFPGFWDKRGWGYALSIVHQHEPGEPRGFGWDGGYGTSCYWDPETGLIGILMTQRLWDSATPAASVDFWRSAYEALPT</sequence>
<evidence type="ECO:0000259" key="1">
    <source>
        <dbReference type="Pfam" id="PF00144"/>
    </source>
</evidence>
<dbReference type="PANTHER" id="PTHR43283">
    <property type="entry name" value="BETA-LACTAMASE-RELATED"/>
    <property type="match status" value="1"/>
</dbReference>
<accession>A0ABY9WXL5</accession>
<name>A0ABY9WXL5_9BACT</name>
<dbReference type="Proteomes" id="UP001611383">
    <property type="component" value="Chromosome"/>
</dbReference>
<dbReference type="Pfam" id="PF00144">
    <property type="entry name" value="Beta-lactamase"/>
    <property type="match status" value="1"/>
</dbReference>
<dbReference type="EMBL" id="CP043494">
    <property type="protein sequence ID" value="WNG47867.1"/>
    <property type="molecule type" value="Genomic_DNA"/>
</dbReference>
<reference evidence="2 3" key="1">
    <citation type="submission" date="2019-08" db="EMBL/GenBank/DDBJ databases">
        <title>Archangium and Cystobacter genomes.</title>
        <authorList>
            <person name="Chen I.-C.K."/>
            <person name="Wielgoss S."/>
        </authorList>
    </citation>
    <scope>NUCLEOTIDE SEQUENCE [LARGE SCALE GENOMIC DNA]</scope>
    <source>
        <strain evidence="2 3">Cbm 6</strain>
    </source>
</reference>
<dbReference type="RefSeq" id="WP_395804685.1">
    <property type="nucleotide sequence ID" value="NZ_CP043494.1"/>
</dbReference>
<dbReference type="InterPro" id="IPR001466">
    <property type="entry name" value="Beta-lactam-related"/>
</dbReference>
<gene>
    <name evidence="2" type="ORF">F0U60_29810</name>
</gene>
<dbReference type="PROSITE" id="PS51318">
    <property type="entry name" value="TAT"/>
    <property type="match status" value="1"/>
</dbReference>
<dbReference type="PANTHER" id="PTHR43283:SF3">
    <property type="entry name" value="BETA-LACTAMASE FAMILY PROTEIN (AFU_ORTHOLOGUE AFUA_5G07500)"/>
    <property type="match status" value="1"/>
</dbReference>
<organism evidence="2 3">
    <name type="scientific">Archangium minus</name>
    <dbReference type="NCBI Taxonomy" id="83450"/>
    <lineage>
        <taxon>Bacteria</taxon>
        <taxon>Pseudomonadati</taxon>
        <taxon>Myxococcota</taxon>
        <taxon>Myxococcia</taxon>
        <taxon>Myxococcales</taxon>
        <taxon>Cystobacterineae</taxon>
        <taxon>Archangiaceae</taxon>
        <taxon>Archangium</taxon>
    </lineage>
</organism>
<evidence type="ECO:0000313" key="3">
    <source>
        <dbReference type="Proteomes" id="UP001611383"/>
    </source>
</evidence>
<dbReference type="InterPro" id="IPR050789">
    <property type="entry name" value="Diverse_Enzym_Activities"/>
</dbReference>
<protein>
    <submittedName>
        <fullName evidence="2">Beta-lactamase family protein</fullName>
    </submittedName>
</protein>
<keyword evidence="3" id="KW-1185">Reference proteome</keyword>
<feature type="domain" description="Beta-lactamase-related" evidence="1">
    <location>
        <begin position="56"/>
        <end position="418"/>
    </location>
</feature>
<dbReference type="Gene3D" id="3.40.710.10">
    <property type="entry name" value="DD-peptidase/beta-lactamase superfamily"/>
    <property type="match status" value="1"/>
</dbReference>